<dbReference type="InterPro" id="IPR036388">
    <property type="entry name" value="WH-like_DNA-bd_sf"/>
</dbReference>
<dbReference type="Gene3D" id="2.60.200.20">
    <property type="match status" value="1"/>
</dbReference>
<name>A0ABV5D014_9ACTN</name>
<sequence>MADDSLTVRIDDRRHTLLPGQALTFGRDASCTVRLDATDLGISRTAGRVHHDGSGWQVTNLSRKRTLHLVDAYGFATPLPVAAAGWPSSSRTVDHPHTTVLVAGQAWTYALVLTPAAAPEQPTVPAPVDPHSTRNQVPALTPRQRAVLVAMARGYLRPYPHYDPRPRTYNEVADRLGLTRTQVVRRVERVREQLVAAGVLGLEGEGDARRPLCEWLLAMRVISAADLDRPAEPGPAHDGPDAP</sequence>
<gene>
    <name evidence="1" type="ORF">AAFH96_26450</name>
</gene>
<dbReference type="EMBL" id="JBCGDC010000100">
    <property type="protein sequence ID" value="MFB6396616.1"/>
    <property type="molecule type" value="Genomic_DNA"/>
</dbReference>
<dbReference type="Proteomes" id="UP001582793">
    <property type="component" value="Unassembled WGS sequence"/>
</dbReference>
<dbReference type="InterPro" id="IPR008984">
    <property type="entry name" value="SMAD_FHA_dom_sf"/>
</dbReference>
<dbReference type="SUPFAM" id="SSF49879">
    <property type="entry name" value="SMAD/FHA domain"/>
    <property type="match status" value="1"/>
</dbReference>
<reference evidence="1 2" key="1">
    <citation type="submission" date="2024-04" db="EMBL/GenBank/DDBJ databases">
        <title>Polymorphospora sp. isolated from Baiyangdian Lake in Xiong'an New Area.</title>
        <authorList>
            <person name="Zhang X."/>
            <person name="Liu J."/>
        </authorList>
    </citation>
    <scope>NUCLEOTIDE SEQUENCE [LARGE SCALE GENOMIC DNA]</scope>
    <source>
        <strain evidence="1 2">2-325</strain>
    </source>
</reference>
<dbReference type="Gene3D" id="1.10.10.10">
    <property type="entry name" value="Winged helix-like DNA-binding domain superfamily/Winged helix DNA-binding domain"/>
    <property type="match status" value="1"/>
</dbReference>
<accession>A0ABV5D014</accession>
<evidence type="ECO:0000313" key="2">
    <source>
        <dbReference type="Proteomes" id="UP001582793"/>
    </source>
</evidence>
<dbReference type="RefSeq" id="WP_375736003.1">
    <property type="nucleotide sequence ID" value="NZ_JBCGDC010000100.1"/>
</dbReference>
<evidence type="ECO:0000313" key="1">
    <source>
        <dbReference type="EMBL" id="MFB6396616.1"/>
    </source>
</evidence>
<comment type="caution">
    <text evidence="1">The sequence shown here is derived from an EMBL/GenBank/DDBJ whole genome shotgun (WGS) entry which is preliminary data.</text>
</comment>
<protein>
    <submittedName>
        <fullName evidence="1">Uncharacterized protein</fullName>
    </submittedName>
</protein>
<organism evidence="1 2">
    <name type="scientific">Polymorphospora lycopeni</name>
    <dbReference type="NCBI Taxonomy" id="3140240"/>
    <lineage>
        <taxon>Bacteria</taxon>
        <taxon>Bacillati</taxon>
        <taxon>Actinomycetota</taxon>
        <taxon>Actinomycetes</taxon>
        <taxon>Micromonosporales</taxon>
        <taxon>Micromonosporaceae</taxon>
        <taxon>Polymorphospora</taxon>
    </lineage>
</organism>
<keyword evidence="2" id="KW-1185">Reference proteome</keyword>
<proteinExistence type="predicted"/>